<keyword evidence="1" id="KW-0862">Zinc</keyword>
<feature type="domain" description="CCHC-type" evidence="3">
    <location>
        <begin position="169"/>
        <end position="183"/>
    </location>
</feature>
<dbReference type="InterPro" id="IPR036875">
    <property type="entry name" value="Znf_CCHC_sf"/>
</dbReference>
<evidence type="ECO:0000259" key="3">
    <source>
        <dbReference type="PROSITE" id="PS50158"/>
    </source>
</evidence>
<evidence type="ECO:0000256" key="2">
    <source>
        <dbReference type="SAM" id="MobiDB-lite"/>
    </source>
</evidence>
<protein>
    <recommendedName>
        <fullName evidence="3">CCHC-type domain-containing protein</fullName>
    </recommendedName>
</protein>
<dbReference type="GO" id="GO:0008270">
    <property type="term" value="F:zinc ion binding"/>
    <property type="evidence" value="ECO:0007669"/>
    <property type="project" value="UniProtKB-KW"/>
</dbReference>
<name>A0A225UHF0_9STRA</name>
<feature type="compositionally biased region" description="Polar residues" evidence="2">
    <location>
        <begin position="116"/>
        <end position="125"/>
    </location>
</feature>
<evidence type="ECO:0000313" key="5">
    <source>
        <dbReference type="Proteomes" id="UP000198211"/>
    </source>
</evidence>
<sequence>MWKVFVDKQTKKEYSNYIFARQRLLNNPYTPDRSIDDWLREMQLVRQELSHYKKAVSDEDFAEIILCNVGKTHRDVVRQFSRHYDPGLKGSAPSSRQVMNALREESELDARIEEPQTISSAQSGKKQGKHPNQQSKGKKQRGRGRYKEKGNQGGDKNAKIKVEEESRECWNCHEVGHSKPNCPHAKRDDDESDSQLPERKRWQNKSISGGNCGNKKQVDVLSRRQTIDEDTVATQNSMSNNVEWILDSASDCHVCTNKDLLSSLRQDNGPLIFDWEGKPSQDKGLVGELSVRVKNENRPN</sequence>
<dbReference type="GO" id="GO:0003676">
    <property type="term" value="F:nucleic acid binding"/>
    <property type="evidence" value="ECO:0007669"/>
    <property type="project" value="InterPro"/>
</dbReference>
<evidence type="ECO:0000313" key="4">
    <source>
        <dbReference type="EMBL" id="OWY92403.1"/>
    </source>
</evidence>
<dbReference type="SUPFAM" id="SSF57756">
    <property type="entry name" value="Retrovirus zinc finger-like domains"/>
    <property type="match status" value="1"/>
</dbReference>
<keyword evidence="1" id="KW-0479">Metal-binding</keyword>
<accession>A0A225UHF0</accession>
<feature type="compositionally biased region" description="Basic and acidic residues" evidence="2">
    <location>
        <begin position="145"/>
        <end position="159"/>
    </location>
</feature>
<organism evidence="4 5">
    <name type="scientific">Phytophthora megakarya</name>
    <dbReference type="NCBI Taxonomy" id="4795"/>
    <lineage>
        <taxon>Eukaryota</taxon>
        <taxon>Sar</taxon>
        <taxon>Stramenopiles</taxon>
        <taxon>Oomycota</taxon>
        <taxon>Peronosporomycetes</taxon>
        <taxon>Peronosporales</taxon>
        <taxon>Peronosporaceae</taxon>
        <taxon>Phytophthora</taxon>
    </lineage>
</organism>
<feature type="region of interest" description="Disordered" evidence="2">
    <location>
        <begin position="173"/>
        <end position="220"/>
    </location>
</feature>
<feature type="region of interest" description="Disordered" evidence="2">
    <location>
        <begin position="107"/>
        <end position="159"/>
    </location>
</feature>
<keyword evidence="5" id="KW-1185">Reference proteome</keyword>
<comment type="caution">
    <text evidence="4">The sequence shown here is derived from an EMBL/GenBank/DDBJ whole genome shotgun (WGS) entry which is preliminary data.</text>
</comment>
<evidence type="ECO:0000256" key="1">
    <source>
        <dbReference type="PROSITE-ProRule" id="PRU00047"/>
    </source>
</evidence>
<reference evidence="5" key="1">
    <citation type="submission" date="2017-03" db="EMBL/GenBank/DDBJ databases">
        <title>Phytopthora megakarya and P. palmivora, two closely related causual agents of cacao black pod achieved similar genome size and gene model numbers by different mechanisms.</title>
        <authorList>
            <person name="Ali S."/>
            <person name="Shao J."/>
            <person name="Larry D.J."/>
            <person name="Kronmiller B."/>
            <person name="Shen D."/>
            <person name="Strem M.D."/>
            <person name="Melnick R.L."/>
            <person name="Guiltinan M.J."/>
            <person name="Tyler B.M."/>
            <person name="Meinhardt L.W."/>
            <person name="Bailey B.A."/>
        </authorList>
    </citation>
    <scope>NUCLEOTIDE SEQUENCE [LARGE SCALE GENOMIC DNA]</scope>
    <source>
        <strain evidence="5">zdho120</strain>
    </source>
</reference>
<dbReference type="PROSITE" id="PS50158">
    <property type="entry name" value="ZF_CCHC"/>
    <property type="match status" value="1"/>
</dbReference>
<keyword evidence="1" id="KW-0863">Zinc-finger</keyword>
<dbReference type="AlphaFoldDB" id="A0A225UHF0"/>
<dbReference type="OrthoDB" id="142811at2759"/>
<dbReference type="EMBL" id="NBNE01018142">
    <property type="protein sequence ID" value="OWY92403.1"/>
    <property type="molecule type" value="Genomic_DNA"/>
</dbReference>
<gene>
    <name evidence="4" type="ORF">PHMEG_00038616</name>
</gene>
<dbReference type="Proteomes" id="UP000198211">
    <property type="component" value="Unassembled WGS sequence"/>
</dbReference>
<proteinExistence type="predicted"/>
<dbReference type="InterPro" id="IPR001878">
    <property type="entry name" value="Znf_CCHC"/>
</dbReference>